<evidence type="ECO:0000313" key="9">
    <source>
        <dbReference type="EMBL" id="MFH4980234.1"/>
    </source>
</evidence>
<dbReference type="GO" id="GO:0003983">
    <property type="term" value="F:UTP:glucose-1-phosphate uridylyltransferase activity"/>
    <property type="evidence" value="ECO:0007669"/>
    <property type="project" value="UniProtKB-EC"/>
</dbReference>
<evidence type="ECO:0000256" key="4">
    <source>
        <dbReference type="ARBA" id="ARBA00019048"/>
    </source>
</evidence>
<evidence type="ECO:0000256" key="5">
    <source>
        <dbReference type="ARBA" id="ARBA00022679"/>
    </source>
</evidence>
<dbReference type="PANTHER" id="PTHR43511">
    <property type="match status" value="1"/>
</dbReference>
<protein>
    <recommendedName>
        <fullName evidence="4">UTP--glucose-1-phosphate uridylyltransferase</fullName>
        <ecNumber evidence="3">2.7.7.9</ecNumber>
    </recommendedName>
</protein>
<evidence type="ECO:0000256" key="3">
    <source>
        <dbReference type="ARBA" id="ARBA00012415"/>
    </source>
</evidence>
<comment type="subunit">
    <text evidence="2">Homooctamer.</text>
</comment>
<dbReference type="Gene3D" id="2.160.10.10">
    <property type="entry name" value="Hexapeptide repeat proteins"/>
    <property type="match status" value="1"/>
</dbReference>
<evidence type="ECO:0000256" key="8">
    <source>
        <dbReference type="ARBA" id="ARBA00047432"/>
    </source>
</evidence>
<proteinExistence type="inferred from homology"/>
<dbReference type="InterPro" id="IPR029044">
    <property type="entry name" value="Nucleotide-diphossugar_trans"/>
</dbReference>
<dbReference type="AlphaFoldDB" id="A0ABD6EJU2"/>
<keyword evidence="10" id="KW-1185">Reference proteome</keyword>
<keyword evidence="6" id="KW-0548">Nucleotidyltransferase</keyword>
<organism evidence="9 10">
    <name type="scientific">Gnathostoma spinigerum</name>
    <dbReference type="NCBI Taxonomy" id="75299"/>
    <lineage>
        <taxon>Eukaryota</taxon>
        <taxon>Metazoa</taxon>
        <taxon>Ecdysozoa</taxon>
        <taxon>Nematoda</taxon>
        <taxon>Chromadorea</taxon>
        <taxon>Rhabditida</taxon>
        <taxon>Spirurina</taxon>
        <taxon>Gnathostomatomorpha</taxon>
        <taxon>Gnathostomatoidea</taxon>
        <taxon>Gnathostomatidae</taxon>
        <taxon>Gnathostoma</taxon>
    </lineage>
</organism>
<dbReference type="Gene3D" id="3.90.550.10">
    <property type="entry name" value="Spore Coat Polysaccharide Biosynthesis Protein SpsA, Chain A"/>
    <property type="match status" value="1"/>
</dbReference>
<keyword evidence="5" id="KW-0808">Transferase</keyword>
<name>A0ABD6EJU2_9BILA</name>
<accession>A0ABD6EJU2</accession>
<dbReference type="FunFam" id="2.160.10.10:FF:000001">
    <property type="entry name" value="UTP--glucose-1-phosphate uridylyltransferase"/>
    <property type="match status" value="1"/>
</dbReference>
<evidence type="ECO:0000313" key="10">
    <source>
        <dbReference type="Proteomes" id="UP001608902"/>
    </source>
</evidence>
<dbReference type="EC" id="2.7.7.9" evidence="3"/>
<comment type="function">
    <text evidence="7">UTP--glucose-1-phosphate uridylyltransferase catalyzing the conversion of glucose-1-phosphate into UDP-glucose, a crucial precursor for the production of glycogen.</text>
</comment>
<dbReference type="InterPro" id="IPR016267">
    <property type="entry name" value="UDPGP_trans"/>
</dbReference>
<sequence>MFAYFSWYPPGHGNVFHSMDYCGLLDNLIDQGRDICFISNIDNMGATVDLKIAKKMIDSDIDYLMEVTEKTAADTKGGTLIKIYGKPMHLEMPQVPKDHIDEFCSMRTFKLFNTNNIWVNLKAVKRKLPTMSMEIIVNKKTLRTGEKVVQLETSVGGAIRNFDKVCNVRVSRARFLPVKKTQDLLAVMSNLYEVDPEFNVHLRIDRPIPYAPSIKLSDHFNSLQDFLRRFPTVPDLRDLIRLKIDGDVCFGTNVVLKGDVIIVADEGHHLSIPSMSFIDNKFVTGRLQLREN</sequence>
<dbReference type="Pfam" id="PF01704">
    <property type="entry name" value="UDPGP"/>
    <property type="match status" value="1"/>
</dbReference>
<evidence type="ECO:0000256" key="1">
    <source>
        <dbReference type="ARBA" id="ARBA00010401"/>
    </source>
</evidence>
<comment type="catalytic activity">
    <reaction evidence="8">
        <text>alpha-D-glucose 1-phosphate + UTP + H(+) = UDP-alpha-D-glucose + diphosphate</text>
        <dbReference type="Rhea" id="RHEA:19889"/>
        <dbReference type="ChEBI" id="CHEBI:15378"/>
        <dbReference type="ChEBI" id="CHEBI:33019"/>
        <dbReference type="ChEBI" id="CHEBI:46398"/>
        <dbReference type="ChEBI" id="CHEBI:58601"/>
        <dbReference type="ChEBI" id="CHEBI:58885"/>
        <dbReference type="EC" id="2.7.7.9"/>
    </reaction>
    <physiologicalReaction direction="left-to-right" evidence="8">
        <dbReference type="Rhea" id="RHEA:19890"/>
    </physiologicalReaction>
</comment>
<dbReference type="InterPro" id="IPR002618">
    <property type="entry name" value="UDPGP_fam"/>
</dbReference>
<gene>
    <name evidence="9" type="ORF">AB6A40_006943</name>
</gene>
<reference evidence="9 10" key="1">
    <citation type="submission" date="2024-08" db="EMBL/GenBank/DDBJ databases">
        <title>Gnathostoma spinigerum genome.</title>
        <authorList>
            <person name="Gonzalez-Bertolin B."/>
            <person name="Monzon S."/>
            <person name="Zaballos A."/>
            <person name="Jimenez P."/>
            <person name="Dekumyoy P."/>
            <person name="Varona S."/>
            <person name="Cuesta I."/>
            <person name="Sumanam S."/>
            <person name="Adisakwattana P."/>
            <person name="Gasser R.B."/>
            <person name="Hernandez-Gonzalez A."/>
            <person name="Young N.D."/>
            <person name="Perteguer M.J."/>
        </authorList>
    </citation>
    <scope>NUCLEOTIDE SEQUENCE [LARGE SCALE GENOMIC DNA]</scope>
    <source>
        <strain evidence="9">AL3</strain>
        <tissue evidence="9">Liver</tissue>
    </source>
</reference>
<evidence type="ECO:0000256" key="6">
    <source>
        <dbReference type="ARBA" id="ARBA00022695"/>
    </source>
</evidence>
<comment type="caution">
    <text evidence="9">The sequence shown here is derived from an EMBL/GenBank/DDBJ whole genome shotgun (WGS) entry which is preliminary data.</text>
</comment>
<dbReference type="Proteomes" id="UP001608902">
    <property type="component" value="Unassembled WGS sequence"/>
</dbReference>
<comment type="similarity">
    <text evidence="1">Belongs to the UDPGP type 1 family.</text>
</comment>
<evidence type="ECO:0000256" key="2">
    <source>
        <dbReference type="ARBA" id="ARBA00011823"/>
    </source>
</evidence>
<dbReference type="EMBL" id="JBGFUD010005263">
    <property type="protein sequence ID" value="MFH4980234.1"/>
    <property type="molecule type" value="Genomic_DNA"/>
</dbReference>
<evidence type="ECO:0000256" key="7">
    <source>
        <dbReference type="ARBA" id="ARBA00023579"/>
    </source>
</evidence>
<dbReference type="SUPFAM" id="SSF53448">
    <property type="entry name" value="Nucleotide-diphospho-sugar transferases"/>
    <property type="match status" value="1"/>
</dbReference>